<dbReference type="HAMAP" id="MF_02078">
    <property type="entry name" value="MurJ_MviN"/>
    <property type="match status" value="1"/>
</dbReference>
<evidence type="ECO:0000256" key="8">
    <source>
        <dbReference type="ARBA" id="ARBA00060041"/>
    </source>
</evidence>
<keyword evidence="13" id="KW-1185">Reference proteome</keyword>
<evidence type="ECO:0000256" key="11">
    <source>
        <dbReference type="PIRNR" id="PIRNR002869"/>
    </source>
</evidence>
<evidence type="ECO:0000256" key="7">
    <source>
        <dbReference type="ARBA" id="ARBA00023136"/>
    </source>
</evidence>
<feature type="transmembrane region" description="Helical" evidence="10">
    <location>
        <begin position="122"/>
        <end position="142"/>
    </location>
</feature>
<accession>A0AAE3L1B7</accession>
<feature type="transmembrane region" description="Helical" evidence="10">
    <location>
        <begin position="342"/>
        <end position="363"/>
    </location>
</feature>
<dbReference type="Pfam" id="PF03023">
    <property type="entry name" value="MurJ"/>
    <property type="match status" value="1"/>
</dbReference>
<evidence type="ECO:0000256" key="10">
    <source>
        <dbReference type="HAMAP-Rule" id="MF_02078"/>
    </source>
</evidence>
<dbReference type="InterPro" id="IPR051050">
    <property type="entry name" value="Lipid_II_flippase_MurJ/MviN"/>
</dbReference>
<dbReference type="GO" id="GO:0009252">
    <property type="term" value="P:peptidoglycan biosynthetic process"/>
    <property type="evidence" value="ECO:0007669"/>
    <property type="project" value="UniProtKB-UniRule"/>
</dbReference>
<dbReference type="GO" id="GO:0034204">
    <property type="term" value="P:lipid translocation"/>
    <property type="evidence" value="ECO:0007669"/>
    <property type="project" value="TreeGrafter"/>
</dbReference>
<keyword evidence="3 10" id="KW-0812">Transmembrane</keyword>
<name>A0AAE3L1B7_9GAMM</name>
<feature type="transmembrane region" description="Helical" evidence="10">
    <location>
        <begin position="79"/>
        <end position="102"/>
    </location>
</feature>
<evidence type="ECO:0000256" key="3">
    <source>
        <dbReference type="ARBA" id="ARBA00022692"/>
    </source>
</evidence>
<keyword evidence="10 11" id="KW-0813">Transport</keyword>
<comment type="caution">
    <text evidence="12">The sequence shown here is derived from an EMBL/GenBank/DDBJ whole genome shotgun (WGS) entry which is preliminary data.</text>
</comment>
<comment type="similarity">
    <text evidence="9 10 11">Belongs to the MurJ/MviN family.</text>
</comment>
<evidence type="ECO:0000256" key="9">
    <source>
        <dbReference type="ARBA" id="ARBA00061532"/>
    </source>
</evidence>
<feature type="transmembrane region" description="Helical" evidence="10">
    <location>
        <begin position="471"/>
        <end position="491"/>
    </location>
</feature>
<dbReference type="AlphaFoldDB" id="A0AAE3L1B7"/>
<keyword evidence="4 10" id="KW-0133">Cell shape</keyword>
<evidence type="ECO:0000313" key="12">
    <source>
        <dbReference type="EMBL" id="MCS3902951.1"/>
    </source>
</evidence>
<feature type="transmembrane region" description="Helical" evidence="10">
    <location>
        <begin position="301"/>
        <end position="322"/>
    </location>
</feature>
<keyword evidence="7 10" id="KW-0472">Membrane</keyword>
<dbReference type="PANTHER" id="PTHR47019:SF1">
    <property type="entry name" value="LIPID II FLIPPASE MURJ"/>
    <property type="match status" value="1"/>
</dbReference>
<feature type="transmembrane region" description="Helical" evidence="10">
    <location>
        <begin position="429"/>
        <end position="451"/>
    </location>
</feature>
<comment type="pathway">
    <text evidence="10">Cell wall biogenesis; peptidoglycan biosynthesis.</text>
</comment>
<sequence length="500" mass="54476">MTLLSRIFGLIRDIVIARAFGADVGTDAFFVAFRIPNFFRRLFGEGAFAQAFVPVLTEYKEQRDEEQVRNLIDHTTATLALILIAVTLIGIVAAPIVILGFAPGFSGDGGRYELAVSMLQLTFPYLLFISLTALAGAILNAYRQFAVPAFTPVLLNLAMIAAAIWWAPYFERPIIALAWGVLLAGVVQLLFQLPFLLKLRRLPRPFKGRDKEGVKRIFKLMLPTLFGVSVAQINTIVDTLMASFLVSGSISWLYYSDRMMEFPLGVFGIALATVILPQLSEKHSQGNSADYSATLDWGLRLVWLVCLPAALGLALLAGPIMVTLFQYGSFTPGDAAMAARSLMAFALGLPAFVLIKVLASAFFSRQDTKTPVKAGVAAMLTNIVLNLALIQALAHVGLALATSIAAMVNAGLLYVWLQRSGAFQSQSGWGVFALRIAIAAIVMTALLIYYVPAIDHWVNLDLWQRVLQLTAWVLAGALLYPLVLLIAGLRLRHFRGQGAN</sequence>
<gene>
    <name evidence="10" type="primary">murJ</name>
    <name evidence="12" type="ORF">J2T55_000959</name>
</gene>
<dbReference type="GO" id="GO:0008360">
    <property type="term" value="P:regulation of cell shape"/>
    <property type="evidence" value="ECO:0007669"/>
    <property type="project" value="UniProtKB-UniRule"/>
</dbReference>
<comment type="subcellular location">
    <subcellularLocation>
        <location evidence="10">Cell inner membrane</location>
        <topology evidence="10">Multi-pass membrane protein</topology>
    </subcellularLocation>
    <subcellularLocation>
        <location evidence="1">Cell membrane</location>
        <topology evidence="1">Multi-pass membrane protein</topology>
    </subcellularLocation>
</comment>
<dbReference type="CDD" id="cd13123">
    <property type="entry name" value="MATE_MurJ_like"/>
    <property type="match status" value="1"/>
</dbReference>
<keyword evidence="10" id="KW-0997">Cell inner membrane</keyword>
<feature type="transmembrane region" description="Helical" evidence="10">
    <location>
        <begin position="149"/>
        <end position="168"/>
    </location>
</feature>
<feature type="transmembrane region" description="Helical" evidence="10">
    <location>
        <begin position="217"/>
        <end position="242"/>
    </location>
</feature>
<feature type="transmembrane region" description="Helical" evidence="10">
    <location>
        <begin position="375"/>
        <end position="394"/>
    </location>
</feature>
<keyword evidence="6 10" id="KW-1133">Transmembrane helix</keyword>
<keyword evidence="2 10" id="KW-1003">Cell membrane</keyword>
<dbReference type="GO" id="GO:0005886">
    <property type="term" value="C:plasma membrane"/>
    <property type="evidence" value="ECO:0007669"/>
    <property type="project" value="UniProtKB-SubCell"/>
</dbReference>
<dbReference type="NCBIfam" id="TIGR01695">
    <property type="entry name" value="murJ_mviN"/>
    <property type="match status" value="1"/>
</dbReference>
<dbReference type="InterPro" id="IPR004268">
    <property type="entry name" value="MurJ"/>
</dbReference>
<comment type="function">
    <text evidence="8 10 11">Involved in peptidoglycan biosynthesis. Transports lipid-linked peptidoglycan precursors from the inner to the outer leaflet of the cytoplasmic membrane.</text>
</comment>
<dbReference type="GO" id="GO:0015648">
    <property type="term" value="F:lipid-linked peptidoglycan transporter activity"/>
    <property type="evidence" value="ECO:0007669"/>
    <property type="project" value="UniProtKB-UniRule"/>
</dbReference>
<dbReference type="PIRSF" id="PIRSF002869">
    <property type="entry name" value="MviN"/>
    <property type="match status" value="1"/>
</dbReference>
<feature type="transmembrane region" description="Helical" evidence="10">
    <location>
        <begin position="262"/>
        <end position="280"/>
    </location>
</feature>
<dbReference type="PANTHER" id="PTHR47019">
    <property type="entry name" value="LIPID II FLIPPASE MURJ"/>
    <property type="match status" value="1"/>
</dbReference>
<dbReference type="Proteomes" id="UP001204445">
    <property type="component" value="Unassembled WGS sequence"/>
</dbReference>
<evidence type="ECO:0000256" key="5">
    <source>
        <dbReference type="ARBA" id="ARBA00022984"/>
    </source>
</evidence>
<feature type="transmembrane region" description="Helical" evidence="10">
    <location>
        <begin position="400"/>
        <end position="417"/>
    </location>
</feature>
<feature type="transmembrane region" description="Helical" evidence="10">
    <location>
        <begin position="174"/>
        <end position="197"/>
    </location>
</feature>
<dbReference type="EMBL" id="JANUCT010000005">
    <property type="protein sequence ID" value="MCS3902951.1"/>
    <property type="molecule type" value="Genomic_DNA"/>
</dbReference>
<dbReference type="GO" id="GO:0071555">
    <property type="term" value="P:cell wall organization"/>
    <property type="evidence" value="ECO:0007669"/>
    <property type="project" value="UniProtKB-UniRule"/>
</dbReference>
<evidence type="ECO:0000313" key="13">
    <source>
        <dbReference type="Proteomes" id="UP001204445"/>
    </source>
</evidence>
<dbReference type="PRINTS" id="PR01806">
    <property type="entry name" value="VIRFACTRMVIN"/>
</dbReference>
<reference evidence="12" key="1">
    <citation type="submission" date="2022-08" db="EMBL/GenBank/DDBJ databases">
        <title>Genomic Encyclopedia of Type Strains, Phase III (KMG-III): the genomes of soil and plant-associated and newly described type strains.</title>
        <authorList>
            <person name="Whitman W."/>
        </authorList>
    </citation>
    <scope>NUCLEOTIDE SEQUENCE</scope>
    <source>
        <strain evidence="12">HMT 1</strain>
    </source>
</reference>
<organism evidence="12 13">
    <name type="scientific">Methylohalomonas lacus</name>
    <dbReference type="NCBI Taxonomy" id="398773"/>
    <lineage>
        <taxon>Bacteria</taxon>
        <taxon>Pseudomonadati</taxon>
        <taxon>Pseudomonadota</taxon>
        <taxon>Gammaproteobacteria</taxon>
        <taxon>Methylohalomonadales</taxon>
        <taxon>Methylohalomonadaceae</taxon>
        <taxon>Methylohalomonas</taxon>
    </lineage>
</organism>
<protein>
    <recommendedName>
        <fullName evidence="10">Probable lipid II flippase MurJ</fullName>
    </recommendedName>
</protein>
<evidence type="ECO:0000256" key="2">
    <source>
        <dbReference type="ARBA" id="ARBA00022475"/>
    </source>
</evidence>
<evidence type="ECO:0000256" key="4">
    <source>
        <dbReference type="ARBA" id="ARBA00022960"/>
    </source>
</evidence>
<proteinExistence type="inferred from homology"/>
<keyword evidence="10 11" id="KW-0961">Cell wall biogenesis/degradation</keyword>
<evidence type="ECO:0000256" key="6">
    <source>
        <dbReference type="ARBA" id="ARBA00022989"/>
    </source>
</evidence>
<keyword evidence="5 10" id="KW-0573">Peptidoglycan synthesis</keyword>
<evidence type="ECO:0000256" key="1">
    <source>
        <dbReference type="ARBA" id="ARBA00004651"/>
    </source>
</evidence>